<proteinExistence type="inferred from homology"/>
<dbReference type="AlphaFoldDB" id="A0A0J6W2I6"/>
<dbReference type="Proteomes" id="UP000036513">
    <property type="component" value="Unassembled WGS sequence"/>
</dbReference>
<dbReference type="PIRSF" id="PIRSF000126">
    <property type="entry name" value="11-beta-HSD1"/>
    <property type="match status" value="1"/>
</dbReference>
<comment type="caution">
    <text evidence="4">The sequence shown here is derived from an EMBL/GenBank/DDBJ whole genome shotgun (WGS) entry which is preliminary data.</text>
</comment>
<dbReference type="SUPFAM" id="SSF51735">
    <property type="entry name" value="NAD(P)-binding Rossmann-fold domains"/>
    <property type="match status" value="1"/>
</dbReference>
<gene>
    <name evidence="4" type="primary">isfD_2</name>
    <name evidence="4" type="ORF">MCHLDSM_02753</name>
</gene>
<dbReference type="InterPro" id="IPR002347">
    <property type="entry name" value="SDR_fam"/>
</dbReference>
<dbReference type="SMR" id="A0A0J6W2I6"/>
<dbReference type="InterPro" id="IPR036291">
    <property type="entry name" value="NAD(P)-bd_dom_sf"/>
</dbReference>
<evidence type="ECO:0000256" key="1">
    <source>
        <dbReference type="ARBA" id="ARBA00006484"/>
    </source>
</evidence>
<dbReference type="PANTHER" id="PTHR44196">
    <property type="entry name" value="DEHYDROGENASE/REDUCTASE SDR FAMILY MEMBER 7B"/>
    <property type="match status" value="1"/>
</dbReference>
<dbReference type="EMBL" id="JYNL01000023">
    <property type="protein sequence ID" value="KMO76604.1"/>
    <property type="molecule type" value="Genomic_DNA"/>
</dbReference>
<dbReference type="RefSeq" id="WP_048470368.1">
    <property type="nucleotide sequence ID" value="NZ_JYNL01000023.1"/>
</dbReference>
<comment type="similarity">
    <text evidence="1 3">Belongs to the short-chain dehydrogenases/reductases (SDR) family.</text>
</comment>
<dbReference type="STRING" id="37916.MCHLDSM_02753"/>
<evidence type="ECO:0000256" key="2">
    <source>
        <dbReference type="ARBA" id="ARBA00023002"/>
    </source>
</evidence>
<dbReference type="PRINTS" id="PR00081">
    <property type="entry name" value="GDHRDH"/>
</dbReference>
<name>A0A0J6W2I6_9MYCO</name>
<evidence type="ECO:0000313" key="4">
    <source>
        <dbReference type="EMBL" id="KMO76604.1"/>
    </source>
</evidence>
<accession>A0A0J6W2I6</accession>
<dbReference type="EC" id="1.1.1.313" evidence="4"/>
<dbReference type="PATRIC" id="fig|37916.4.peg.2680"/>
<dbReference type="GO" id="GO:0016020">
    <property type="term" value="C:membrane"/>
    <property type="evidence" value="ECO:0007669"/>
    <property type="project" value="TreeGrafter"/>
</dbReference>
<evidence type="ECO:0000313" key="5">
    <source>
        <dbReference type="Proteomes" id="UP000036513"/>
    </source>
</evidence>
<dbReference type="CDD" id="cd05233">
    <property type="entry name" value="SDR_c"/>
    <property type="match status" value="1"/>
</dbReference>
<dbReference type="GO" id="GO:0016491">
    <property type="term" value="F:oxidoreductase activity"/>
    <property type="evidence" value="ECO:0007669"/>
    <property type="project" value="UniProtKB-KW"/>
</dbReference>
<dbReference type="Pfam" id="PF00106">
    <property type="entry name" value="adh_short"/>
    <property type="match status" value="1"/>
</dbReference>
<sequence>MSRPVALITGPTSGIGEGFARRYAVDGYDLVLVARDVTRLERLAAELRDQQGTRVEVIRADLSESADRETVAERLRAGVRVLVNNAGFGTAGEFWSAPYEQLQSQLDVNVTAVMALTHAALPAMLAAGEGTVLNVASVAGLLPGRGSTYSASKAWVVSFSEGLANGLGGTGVGVHALCPGFVRTEFHERAGIDMAGTASFLWLDVDDVVRETMADMAKGRVVIIPGLQYKALTTGGRLVPRNVVRALTRVVGKGRGRT</sequence>
<keyword evidence="5" id="KW-1185">Reference proteome</keyword>
<keyword evidence="2 4" id="KW-0560">Oxidoreductase</keyword>
<evidence type="ECO:0000256" key="3">
    <source>
        <dbReference type="RuleBase" id="RU000363"/>
    </source>
</evidence>
<organism evidence="4 5">
    <name type="scientific">Mycolicibacterium chlorophenolicum</name>
    <dbReference type="NCBI Taxonomy" id="37916"/>
    <lineage>
        <taxon>Bacteria</taxon>
        <taxon>Bacillati</taxon>
        <taxon>Actinomycetota</taxon>
        <taxon>Actinomycetes</taxon>
        <taxon>Mycobacteriales</taxon>
        <taxon>Mycobacteriaceae</taxon>
        <taxon>Mycolicibacterium</taxon>
    </lineage>
</organism>
<dbReference type="PRINTS" id="PR00080">
    <property type="entry name" value="SDRFAMILY"/>
</dbReference>
<dbReference type="PANTHER" id="PTHR44196:SF2">
    <property type="entry name" value="SHORT-CHAIN DEHYDROGENASE-RELATED"/>
    <property type="match status" value="1"/>
</dbReference>
<dbReference type="Gene3D" id="3.40.50.720">
    <property type="entry name" value="NAD(P)-binding Rossmann-like Domain"/>
    <property type="match status" value="1"/>
</dbReference>
<protein>
    <submittedName>
        <fullName evidence="4">Sulfoacetaldehyde reductase</fullName>
        <ecNumber evidence="4">1.1.1.313</ecNumber>
    </submittedName>
</protein>
<reference evidence="4 5" key="1">
    <citation type="journal article" date="2015" name="Genome Biol. Evol.">
        <title>Characterization of Three Mycobacterium spp. with Potential Use in Bioremediation by Genome Sequencing and Comparative Genomics.</title>
        <authorList>
            <person name="Das S."/>
            <person name="Pettersson B.M."/>
            <person name="Behra P.R."/>
            <person name="Ramesh M."/>
            <person name="Dasgupta S."/>
            <person name="Bhattacharya A."/>
            <person name="Kirsebom L.A."/>
        </authorList>
    </citation>
    <scope>NUCLEOTIDE SEQUENCE [LARGE SCALE GENOMIC DNA]</scope>
    <source>
        <strain evidence="4 5">DSM 43826</strain>
    </source>
</reference>